<feature type="transmembrane region" description="Helical" evidence="1">
    <location>
        <begin position="103"/>
        <end position="123"/>
    </location>
</feature>
<protein>
    <submittedName>
        <fullName evidence="2">DUF2752 domain-containing protein</fullName>
    </submittedName>
</protein>
<feature type="transmembrane region" description="Helical" evidence="1">
    <location>
        <begin position="7"/>
        <end position="25"/>
    </location>
</feature>
<name>A0ABW5JCR6_9BACT</name>
<feature type="transmembrane region" description="Helical" evidence="1">
    <location>
        <begin position="63"/>
        <end position="82"/>
    </location>
</feature>
<keyword evidence="3" id="KW-1185">Reference proteome</keyword>
<dbReference type="EMBL" id="JBHULC010000021">
    <property type="protein sequence ID" value="MFD2522640.1"/>
    <property type="molecule type" value="Genomic_DNA"/>
</dbReference>
<gene>
    <name evidence="2" type="ORF">ACFSR2_17210</name>
</gene>
<evidence type="ECO:0000256" key="1">
    <source>
        <dbReference type="SAM" id="Phobius"/>
    </source>
</evidence>
<organism evidence="2 3">
    <name type="scientific">Emticicia soli</name>
    <dbReference type="NCBI Taxonomy" id="2027878"/>
    <lineage>
        <taxon>Bacteria</taxon>
        <taxon>Pseudomonadati</taxon>
        <taxon>Bacteroidota</taxon>
        <taxon>Cytophagia</taxon>
        <taxon>Cytophagales</taxon>
        <taxon>Leadbetterellaceae</taxon>
        <taxon>Emticicia</taxon>
    </lineage>
</organism>
<dbReference type="Proteomes" id="UP001597510">
    <property type="component" value="Unassembled WGS sequence"/>
</dbReference>
<comment type="caution">
    <text evidence="2">The sequence shown here is derived from an EMBL/GenBank/DDBJ whole genome shotgun (WGS) entry which is preliminary data.</text>
</comment>
<evidence type="ECO:0000313" key="3">
    <source>
        <dbReference type="Proteomes" id="UP001597510"/>
    </source>
</evidence>
<proteinExistence type="predicted"/>
<dbReference type="Pfam" id="PF10825">
    <property type="entry name" value="DUF2752"/>
    <property type="match status" value="1"/>
</dbReference>
<keyword evidence="1" id="KW-1133">Transmembrane helix</keyword>
<dbReference type="InterPro" id="IPR021215">
    <property type="entry name" value="DUF2752"/>
</dbReference>
<evidence type="ECO:0000313" key="2">
    <source>
        <dbReference type="EMBL" id="MFD2522640.1"/>
    </source>
</evidence>
<keyword evidence="1" id="KW-0812">Transmembrane</keyword>
<sequence length="131" mass="14723">MSNKRLYKITLAVIVCAITAYYFYYPALGFLPNMQCMFNKATGLYCMGCGGQRAFHALLHGHIVSAAQNNLLVFVVLPLVALKLYEEISSKKVLPTALYSRKIILPLVLFVVCFLVLRNIPLYPFTCLVPE</sequence>
<reference evidence="3" key="1">
    <citation type="journal article" date="2019" name="Int. J. Syst. Evol. Microbiol.">
        <title>The Global Catalogue of Microorganisms (GCM) 10K type strain sequencing project: providing services to taxonomists for standard genome sequencing and annotation.</title>
        <authorList>
            <consortium name="The Broad Institute Genomics Platform"/>
            <consortium name="The Broad Institute Genome Sequencing Center for Infectious Disease"/>
            <person name="Wu L."/>
            <person name="Ma J."/>
        </authorList>
    </citation>
    <scope>NUCLEOTIDE SEQUENCE [LARGE SCALE GENOMIC DNA]</scope>
    <source>
        <strain evidence="3">KCTC 52344</strain>
    </source>
</reference>
<keyword evidence="1" id="KW-0472">Membrane</keyword>
<accession>A0ABW5JCR6</accession>